<organism evidence="2 3">
    <name type="scientific">Leucobacter exalbidus</name>
    <dbReference type="NCBI Taxonomy" id="662960"/>
    <lineage>
        <taxon>Bacteria</taxon>
        <taxon>Bacillati</taxon>
        <taxon>Actinomycetota</taxon>
        <taxon>Actinomycetes</taxon>
        <taxon>Micrococcales</taxon>
        <taxon>Microbacteriaceae</taxon>
        <taxon>Leucobacter</taxon>
    </lineage>
</organism>
<dbReference type="GO" id="GO:0003677">
    <property type="term" value="F:DNA binding"/>
    <property type="evidence" value="ECO:0007669"/>
    <property type="project" value="InterPro"/>
</dbReference>
<dbReference type="Gene3D" id="1.10.260.40">
    <property type="entry name" value="lambda repressor-like DNA-binding domains"/>
    <property type="match status" value="1"/>
</dbReference>
<dbReference type="InterPro" id="IPR001387">
    <property type="entry name" value="Cro/C1-type_HTH"/>
</dbReference>
<dbReference type="RefSeq" id="WP_209704823.1">
    <property type="nucleotide sequence ID" value="NZ_JAFIDA010000001.1"/>
</dbReference>
<dbReference type="Proteomes" id="UP000675163">
    <property type="component" value="Unassembled WGS sequence"/>
</dbReference>
<gene>
    <name evidence="2" type="ORF">JOF28_001049</name>
</gene>
<dbReference type="PROSITE" id="PS50943">
    <property type="entry name" value="HTH_CROC1"/>
    <property type="match status" value="1"/>
</dbReference>
<dbReference type="InterPro" id="IPR010982">
    <property type="entry name" value="Lambda_DNA-bd_dom_sf"/>
</dbReference>
<comment type="caution">
    <text evidence="2">The sequence shown here is derived from an EMBL/GenBank/DDBJ whole genome shotgun (WGS) entry which is preliminary data.</text>
</comment>
<protein>
    <submittedName>
        <fullName evidence="2">Transcriptional regulator with XRE-family HTH domain</fullName>
    </submittedName>
</protein>
<dbReference type="EMBL" id="JAFIDA010000001">
    <property type="protein sequence ID" value="MBP1325817.1"/>
    <property type="molecule type" value="Genomic_DNA"/>
</dbReference>
<evidence type="ECO:0000313" key="2">
    <source>
        <dbReference type="EMBL" id="MBP1325817.1"/>
    </source>
</evidence>
<reference evidence="2" key="1">
    <citation type="submission" date="2021-02" db="EMBL/GenBank/DDBJ databases">
        <title>Sequencing the genomes of 1000 actinobacteria strains.</title>
        <authorList>
            <person name="Klenk H.-P."/>
        </authorList>
    </citation>
    <scope>NUCLEOTIDE SEQUENCE</scope>
    <source>
        <strain evidence="2">DSM 22850</strain>
    </source>
</reference>
<feature type="domain" description="HTH cro/C1-type" evidence="1">
    <location>
        <begin position="18"/>
        <end position="72"/>
    </location>
</feature>
<name>A0A940T360_9MICO</name>
<dbReference type="AlphaFoldDB" id="A0A940T360"/>
<accession>A0A940T360</accession>
<dbReference type="Pfam" id="PF01381">
    <property type="entry name" value="HTH_3"/>
    <property type="match status" value="1"/>
</dbReference>
<dbReference type="CDD" id="cd00093">
    <property type="entry name" value="HTH_XRE"/>
    <property type="match status" value="1"/>
</dbReference>
<proteinExistence type="predicted"/>
<dbReference type="SMART" id="SM00530">
    <property type="entry name" value="HTH_XRE"/>
    <property type="match status" value="1"/>
</dbReference>
<evidence type="ECO:0000259" key="1">
    <source>
        <dbReference type="PROSITE" id="PS50943"/>
    </source>
</evidence>
<keyword evidence="3" id="KW-1185">Reference proteome</keyword>
<dbReference type="SUPFAM" id="SSF47413">
    <property type="entry name" value="lambda repressor-like DNA-binding domains"/>
    <property type="match status" value="1"/>
</dbReference>
<sequence length="82" mass="9029">MPRYTARLRTPADFGLAVQQARMERELTQNQLAADSGIRQSSISEIESGKSTIYLKQLLELARATGLELSASWGDEDDATLS</sequence>
<evidence type="ECO:0000313" key="3">
    <source>
        <dbReference type="Proteomes" id="UP000675163"/>
    </source>
</evidence>